<dbReference type="PROSITE" id="PS50920">
    <property type="entry name" value="SOLCAR"/>
    <property type="match status" value="3"/>
</dbReference>
<dbReference type="Gene3D" id="1.50.40.10">
    <property type="entry name" value="Mitochondrial carrier domain"/>
    <property type="match status" value="1"/>
</dbReference>
<evidence type="ECO:0000313" key="12">
    <source>
        <dbReference type="EMBL" id="CAH1405375.1"/>
    </source>
</evidence>
<accession>A0A9P0HMC9</accession>
<dbReference type="PANTHER" id="PTHR45928:SF1">
    <property type="entry name" value="RE38146P"/>
    <property type="match status" value="1"/>
</dbReference>
<evidence type="ECO:0000256" key="3">
    <source>
        <dbReference type="ARBA" id="ARBA00022448"/>
    </source>
</evidence>
<organism evidence="12 13">
    <name type="scientific">Nezara viridula</name>
    <name type="common">Southern green stink bug</name>
    <name type="synonym">Cimex viridulus</name>
    <dbReference type="NCBI Taxonomy" id="85310"/>
    <lineage>
        <taxon>Eukaryota</taxon>
        <taxon>Metazoa</taxon>
        <taxon>Ecdysozoa</taxon>
        <taxon>Arthropoda</taxon>
        <taxon>Hexapoda</taxon>
        <taxon>Insecta</taxon>
        <taxon>Pterygota</taxon>
        <taxon>Neoptera</taxon>
        <taxon>Paraneoptera</taxon>
        <taxon>Hemiptera</taxon>
        <taxon>Heteroptera</taxon>
        <taxon>Panheteroptera</taxon>
        <taxon>Pentatomomorpha</taxon>
        <taxon>Pentatomoidea</taxon>
        <taxon>Pentatomidae</taxon>
        <taxon>Pentatominae</taxon>
        <taxon>Nezara</taxon>
    </lineage>
</organism>
<evidence type="ECO:0000256" key="7">
    <source>
        <dbReference type="ARBA" id="ARBA00022989"/>
    </source>
</evidence>
<evidence type="ECO:0000256" key="8">
    <source>
        <dbReference type="ARBA" id="ARBA00023128"/>
    </source>
</evidence>
<dbReference type="InterPro" id="IPR051508">
    <property type="entry name" value="Mito_Carrier_Antiporter"/>
</dbReference>
<evidence type="ECO:0000256" key="9">
    <source>
        <dbReference type="ARBA" id="ARBA00023136"/>
    </source>
</evidence>
<evidence type="ECO:0000256" key="10">
    <source>
        <dbReference type="PROSITE-ProRule" id="PRU00282"/>
    </source>
</evidence>
<protein>
    <recommendedName>
        <fullName evidence="14">Solute carrier family 25 member 35</fullName>
    </recommendedName>
</protein>
<evidence type="ECO:0000313" key="13">
    <source>
        <dbReference type="Proteomes" id="UP001152798"/>
    </source>
</evidence>
<evidence type="ECO:0008006" key="14">
    <source>
        <dbReference type="Google" id="ProtNLM"/>
    </source>
</evidence>
<keyword evidence="6" id="KW-0999">Mitochondrion inner membrane</keyword>
<feature type="repeat" description="Solcar" evidence="10">
    <location>
        <begin position="2"/>
        <end position="91"/>
    </location>
</feature>
<dbReference type="SUPFAM" id="SSF103506">
    <property type="entry name" value="Mitochondrial carrier"/>
    <property type="match status" value="1"/>
</dbReference>
<dbReference type="AlphaFoldDB" id="A0A9P0HMC9"/>
<dbReference type="Proteomes" id="UP001152798">
    <property type="component" value="Chromosome 6"/>
</dbReference>
<keyword evidence="3 11" id="KW-0813">Transport</keyword>
<evidence type="ECO:0000256" key="2">
    <source>
        <dbReference type="ARBA" id="ARBA00006375"/>
    </source>
</evidence>
<evidence type="ECO:0000256" key="1">
    <source>
        <dbReference type="ARBA" id="ARBA00004448"/>
    </source>
</evidence>
<evidence type="ECO:0000256" key="4">
    <source>
        <dbReference type="ARBA" id="ARBA00022692"/>
    </source>
</evidence>
<dbReference type="InterPro" id="IPR018108">
    <property type="entry name" value="MCP_transmembrane"/>
</dbReference>
<keyword evidence="7" id="KW-1133">Transmembrane helix</keyword>
<evidence type="ECO:0000256" key="6">
    <source>
        <dbReference type="ARBA" id="ARBA00022792"/>
    </source>
</evidence>
<dbReference type="OrthoDB" id="6703404at2759"/>
<feature type="repeat" description="Solcar" evidence="10">
    <location>
        <begin position="205"/>
        <end position="296"/>
    </location>
</feature>
<evidence type="ECO:0000256" key="11">
    <source>
        <dbReference type="RuleBase" id="RU000488"/>
    </source>
</evidence>
<keyword evidence="4 10" id="KW-0812">Transmembrane</keyword>
<evidence type="ECO:0000256" key="5">
    <source>
        <dbReference type="ARBA" id="ARBA00022737"/>
    </source>
</evidence>
<comment type="similarity">
    <text evidence="2 11">Belongs to the mitochondrial carrier (TC 2.A.29) family.</text>
</comment>
<dbReference type="PANTHER" id="PTHR45928">
    <property type="entry name" value="RE38146P"/>
    <property type="match status" value="1"/>
</dbReference>
<keyword evidence="9 10" id="KW-0472">Membrane</keyword>
<reference evidence="12" key="1">
    <citation type="submission" date="2022-01" db="EMBL/GenBank/DDBJ databases">
        <authorList>
            <person name="King R."/>
        </authorList>
    </citation>
    <scope>NUCLEOTIDE SEQUENCE</scope>
</reference>
<dbReference type="Pfam" id="PF00153">
    <property type="entry name" value="Mito_carr"/>
    <property type="match status" value="3"/>
</dbReference>
<keyword evidence="8" id="KW-0496">Mitochondrion</keyword>
<keyword evidence="13" id="KW-1185">Reference proteome</keyword>
<dbReference type="GO" id="GO:0005743">
    <property type="term" value="C:mitochondrial inner membrane"/>
    <property type="evidence" value="ECO:0007669"/>
    <property type="project" value="UniProtKB-SubCell"/>
</dbReference>
<dbReference type="EMBL" id="OV725082">
    <property type="protein sequence ID" value="CAH1405375.1"/>
    <property type="molecule type" value="Genomic_DNA"/>
</dbReference>
<feature type="repeat" description="Solcar" evidence="10">
    <location>
        <begin position="101"/>
        <end position="194"/>
    </location>
</feature>
<gene>
    <name evidence="12" type="ORF">NEZAVI_LOCUS13603</name>
</gene>
<dbReference type="InterPro" id="IPR023395">
    <property type="entry name" value="MCP_dom_sf"/>
</dbReference>
<keyword evidence="5" id="KW-0677">Repeat</keyword>
<sequence length="310" mass="34132">MEQFAIGAFSAVCATIVTNPLEVVKTRFQLQGELRAKGRHAVHYKGFFHAMYTIIKADGFLALQNGLVPSIWHQIFMNGFRLGGFHIAEEMKLNLKPNGEVSLPKTALVAGIMGSITAFTGSPFFLVKVQLQSKSSRSIAVGTQHEANSMLSAFSSVYKNHGVAGLWRGVGGSVPRRIVGSSSQLVTFTAMKDFLANNSVYKIPKGYLNAFVSSLIGGMAVTVLMNPLDTISTRLYNQGVDKNGRGLLYSSYFDCVSKIYKIEGFFGFYKGIVPLYVRTGPQTVLVLVIWDTTKNYYNTAKKKREQLNHS</sequence>
<proteinExistence type="inferred from homology"/>
<comment type="subcellular location">
    <subcellularLocation>
        <location evidence="1">Mitochondrion inner membrane</location>
        <topology evidence="1">Multi-pass membrane protein</topology>
    </subcellularLocation>
</comment>
<name>A0A9P0HMC9_NEZVI</name>